<dbReference type="EMBL" id="LT608328">
    <property type="protein sequence ID" value="SCM59015.1"/>
    <property type="molecule type" value="Genomic_DNA"/>
</dbReference>
<protein>
    <submittedName>
        <fullName evidence="2">Uncharacterized protein</fullName>
    </submittedName>
</protein>
<proteinExistence type="predicted"/>
<evidence type="ECO:0000256" key="1">
    <source>
        <dbReference type="SAM" id="MobiDB-lite"/>
    </source>
</evidence>
<dbReference type="Proteomes" id="UP000178485">
    <property type="component" value="Chromosome i"/>
</dbReference>
<evidence type="ECO:0000313" key="2">
    <source>
        <dbReference type="EMBL" id="SCM59015.1"/>
    </source>
</evidence>
<reference evidence="2 3" key="1">
    <citation type="submission" date="2016-08" db="EMBL/GenBank/DDBJ databases">
        <authorList>
            <person name="Seilhamer J.J."/>
        </authorList>
    </citation>
    <scope>NUCLEOTIDE SEQUENCE [LARGE SCALE GENOMIC DNA]</scope>
    <source>
        <strain evidence="2">ING2-E5A</strain>
    </source>
</reference>
<organism evidence="2 3">
    <name type="scientific">Petrimonas mucosa</name>
    <dbReference type="NCBI Taxonomy" id="1642646"/>
    <lineage>
        <taxon>Bacteria</taxon>
        <taxon>Pseudomonadati</taxon>
        <taxon>Bacteroidota</taxon>
        <taxon>Bacteroidia</taxon>
        <taxon>Bacteroidales</taxon>
        <taxon>Dysgonomonadaceae</taxon>
        <taxon>Petrimonas</taxon>
    </lineage>
</organism>
<sequence length="83" mass="9005">MNRNTKITLFAVIGLLILGMAFFPKIRSIFSTEKPQTENRGRSPRGGSGAGREQLSVTAMIIQPQVLRSDLYCPGRIVAGRGG</sequence>
<keyword evidence="3" id="KW-1185">Reference proteome</keyword>
<dbReference type="STRING" id="1642646.ING2E5A_2202"/>
<dbReference type="AlphaFoldDB" id="A0A1G4G931"/>
<feature type="region of interest" description="Disordered" evidence="1">
    <location>
        <begin position="33"/>
        <end position="54"/>
    </location>
</feature>
<name>A0A1G4G931_9BACT</name>
<accession>A0A1G4G931</accession>
<evidence type="ECO:0000313" key="3">
    <source>
        <dbReference type="Proteomes" id="UP000178485"/>
    </source>
</evidence>
<gene>
    <name evidence="2" type="ORF">ING2E5A_2202</name>
</gene>
<dbReference type="KEGG" id="pmuc:ING2E5A_2202"/>